<evidence type="ECO:0000313" key="2">
    <source>
        <dbReference type="EMBL" id="MCK9687981.1"/>
    </source>
</evidence>
<dbReference type="PANTHER" id="PTHR43143">
    <property type="entry name" value="METALLOPHOSPHOESTERASE, CALCINEURIN SUPERFAMILY"/>
    <property type="match status" value="1"/>
</dbReference>
<gene>
    <name evidence="2" type="ORF">LPC04_19935</name>
</gene>
<dbReference type="SUPFAM" id="SSF56300">
    <property type="entry name" value="Metallo-dependent phosphatases"/>
    <property type="match status" value="1"/>
</dbReference>
<keyword evidence="3" id="KW-1185">Reference proteome</keyword>
<comment type="caution">
    <text evidence="2">The sequence shown here is derived from an EMBL/GenBank/DDBJ whole genome shotgun (WGS) entry which is preliminary data.</text>
</comment>
<feature type="signal peptide" evidence="1">
    <location>
        <begin position="1"/>
        <end position="25"/>
    </location>
</feature>
<dbReference type="InterPro" id="IPR029052">
    <property type="entry name" value="Metallo-depent_PP-like"/>
</dbReference>
<dbReference type="Gene3D" id="3.60.21.10">
    <property type="match status" value="1"/>
</dbReference>
<dbReference type="Proteomes" id="UP001139353">
    <property type="component" value="Unassembled WGS sequence"/>
</dbReference>
<dbReference type="RefSeq" id="WP_275684024.1">
    <property type="nucleotide sequence ID" value="NZ_JAJLJH010000006.1"/>
</dbReference>
<evidence type="ECO:0000256" key="1">
    <source>
        <dbReference type="SAM" id="SignalP"/>
    </source>
</evidence>
<name>A0A9X1YS77_9BURK</name>
<dbReference type="AlphaFoldDB" id="A0A9X1YS77"/>
<dbReference type="PANTHER" id="PTHR43143:SF1">
    <property type="entry name" value="SERINE_THREONINE-PROTEIN PHOSPHATASE CPPED1"/>
    <property type="match status" value="1"/>
</dbReference>
<evidence type="ECO:0000313" key="3">
    <source>
        <dbReference type="Proteomes" id="UP001139353"/>
    </source>
</evidence>
<dbReference type="EMBL" id="JAJLJH010000006">
    <property type="protein sequence ID" value="MCK9687981.1"/>
    <property type="molecule type" value="Genomic_DNA"/>
</dbReference>
<reference evidence="2" key="1">
    <citation type="submission" date="2021-11" db="EMBL/GenBank/DDBJ databases">
        <title>BS-T2-15 a new species belonging to the Comamonadaceae family isolated from the soil of a French oak forest.</title>
        <authorList>
            <person name="Mieszkin S."/>
            <person name="Alain K."/>
        </authorList>
    </citation>
    <scope>NUCLEOTIDE SEQUENCE</scope>
    <source>
        <strain evidence="2">BS-T2-15</strain>
    </source>
</reference>
<feature type="chain" id="PRO_5040814649" evidence="1">
    <location>
        <begin position="26"/>
        <end position="408"/>
    </location>
</feature>
<organism evidence="2 3">
    <name type="scientific">Scleromatobacter humisilvae</name>
    <dbReference type="NCBI Taxonomy" id="2897159"/>
    <lineage>
        <taxon>Bacteria</taxon>
        <taxon>Pseudomonadati</taxon>
        <taxon>Pseudomonadota</taxon>
        <taxon>Betaproteobacteria</taxon>
        <taxon>Burkholderiales</taxon>
        <taxon>Sphaerotilaceae</taxon>
        <taxon>Scleromatobacter</taxon>
    </lineage>
</organism>
<keyword evidence="1" id="KW-0732">Signal</keyword>
<accession>A0A9X1YS77</accession>
<proteinExistence type="predicted"/>
<sequence length="408" mass="43071">MTHLPAGRAPLLALALAALAPVAHAQDTTPVVLTFSTVGDSRQDPNTYDQASVGPALTGQDAIWLQNTKAFTRILRTIQSQKSTMLFFNGDMINGYGWANYGYTSNATQSAISGPVAPATTADIVGSDLMKNYRQYAFWRGLVAPLPETGTYVFPVPGNHETECKACPKNSDGQTQSKVENEQSYAANMGDLIIDTPRFTSVLGAAPANVNFGPAAGVGPDALATDQSKLSYSFDYLGFHFAVINTDPVGAETSAPAAWLAADLAAAQGRGAKRFFVFGHKPAFTYAYAPGVVGKGLDATATTTARRDAFWNVIEEYHATYFSGHMHTYNISQPKGGAYQVIVGAGGSPFDPSAAQAAAGVLAHPATDRDYAWATVKVHADGGVDILGYGFSSTFGPTQLIGQYFIAP</sequence>
<dbReference type="InterPro" id="IPR051918">
    <property type="entry name" value="STPP_CPPED1"/>
</dbReference>
<protein>
    <submittedName>
        <fullName evidence="2">Metallophosphoesterase</fullName>
    </submittedName>
</protein>